<feature type="signal peptide" evidence="1">
    <location>
        <begin position="1"/>
        <end position="20"/>
    </location>
</feature>
<proteinExistence type="predicted"/>
<dbReference type="RefSeq" id="WP_131559664.1">
    <property type="nucleotide sequence ID" value="NZ_SJSN01000010.1"/>
</dbReference>
<comment type="caution">
    <text evidence="2">The sequence shown here is derived from an EMBL/GenBank/DDBJ whole genome shotgun (WGS) entry which is preliminary data.</text>
</comment>
<keyword evidence="3" id="KW-1185">Reference proteome</keyword>
<gene>
    <name evidence="2" type="ORF">EZ449_13535</name>
</gene>
<evidence type="ECO:0000313" key="2">
    <source>
        <dbReference type="EMBL" id="TCD07563.1"/>
    </source>
</evidence>
<evidence type="ECO:0000313" key="3">
    <source>
        <dbReference type="Proteomes" id="UP000291485"/>
    </source>
</evidence>
<accession>A0A4R0P567</accession>
<reference evidence="2 3" key="1">
    <citation type="submission" date="2019-02" db="EMBL/GenBank/DDBJ databases">
        <title>Pedobacter sp. RP-3-11 sp. nov., isolated from Arctic soil.</title>
        <authorList>
            <person name="Dahal R.H."/>
        </authorList>
    </citation>
    <scope>NUCLEOTIDE SEQUENCE [LARGE SCALE GENOMIC DNA]</scope>
    <source>
        <strain evidence="2 3">RP-3-11</strain>
    </source>
</reference>
<dbReference type="Proteomes" id="UP000291485">
    <property type="component" value="Unassembled WGS sequence"/>
</dbReference>
<evidence type="ECO:0000256" key="1">
    <source>
        <dbReference type="SAM" id="SignalP"/>
    </source>
</evidence>
<feature type="chain" id="PRO_5020771170" description="CHRD domain-containing protein" evidence="1">
    <location>
        <begin position="21"/>
        <end position="85"/>
    </location>
</feature>
<organism evidence="2 3">
    <name type="scientific">Pedobacter frigidisoli</name>
    <dbReference type="NCBI Taxonomy" id="2530455"/>
    <lineage>
        <taxon>Bacteria</taxon>
        <taxon>Pseudomonadati</taxon>
        <taxon>Bacteroidota</taxon>
        <taxon>Sphingobacteriia</taxon>
        <taxon>Sphingobacteriales</taxon>
        <taxon>Sphingobacteriaceae</taxon>
        <taxon>Pedobacter</taxon>
    </lineage>
</organism>
<protein>
    <recommendedName>
        <fullName evidence="4">CHRD domain-containing protein</fullName>
    </recommendedName>
</protein>
<keyword evidence="1" id="KW-0732">Signal</keyword>
<dbReference type="EMBL" id="SJSN01000010">
    <property type="protein sequence ID" value="TCD07563.1"/>
    <property type="molecule type" value="Genomic_DNA"/>
</dbReference>
<name>A0A4R0P567_9SPHI</name>
<dbReference type="AlphaFoldDB" id="A0A4R0P567"/>
<evidence type="ECO:0008006" key="4">
    <source>
        <dbReference type="Google" id="ProtNLM"/>
    </source>
</evidence>
<dbReference type="OrthoDB" id="773395at2"/>
<sequence>MKKHLLLSLGLMFSILTVVAQQKVKDGTVTGSNLPNKDAILELESSNKGLLHVRVTLKATTNAFPLTAHVAGMISINLTSDRMQL</sequence>